<evidence type="ECO:0000256" key="7">
    <source>
        <dbReference type="SAM" id="Phobius"/>
    </source>
</evidence>
<evidence type="ECO:0000256" key="2">
    <source>
        <dbReference type="ARBA" id="ARBA00022617"/>
    </source>
</evidence>
<name>A0A225MGU0_9BURK</name>
<accession>A0A225MGU0</accession>
<evidence type="ECO:0000256" key="6">
    <source>
        <dbReference type="PROSITE-ProRule" id="PRU00433"/>
    </source>
</evidence>
<keyword evidence="3 6" id="KW-0479">Metal-binding</keyword>
<keyword evidence="10" id="KW-1185">Reference proteome</keyword>
<dbReference type="GO" id="GO:0005506">
    <property type="term" value="F:iron ion binding"/>
    <property type="evidence" value="ECO:0007669"/>
    <property type="project" value="InterPro"/>
</dbReference>
<keyword evidence="5 6" id="KW-0408">Iron</keyword>
<sequence>MNNTEEHVDAHAGESEGLIKTPKQLLITVILSFLIPISVLVMLAHLVSAGVQTGAGSDALQPKAIEARIKPVASLDLVDANAPKVYKTGQQVFESTCTACHTAGVAGAPKIGDHGAWAPFIKTGYEEMVKNAIHGIKAMPPKGGNPSLSDYEMARAVAYMANKSGASFKEPPPPASNKPAAAPAVAAAAPAAAPAPAPAQAAPAAAPAAAAQPAPAAAPAAPAAQKVDLAEGEKLYKSVCFACHAAGVMGAPKFGDKASWEPFIKTGIDTMVKNAIHGVGPMPPRGGSQATDAQMRDAVSYMVENAK</sequence>
<dbReference type="InterPro" id="IPR002323">
    <property type="entry name" value="Cyt_CIE"/>
</dbReference>
<dbReference type="PANTHER" id="PTHR40942:SF4">
    <property type="entry name" value="CYTOCHROME C5"/>
    <property type="match status" value="1"/>
</dbReference>
<feature type="transmembrane region" description="Helical" evidence="7">
    <location>
        <begin position="25"/>
        <end position="47"/>
    </location>
</feature>
<dbReference type="Proteomes" id="UP000214603">
    <property type="component" value="Unassembled WGS sequence"/>
</dbReference>
<dbReference type="AlphaFoldDB" id="A0A225MGU0"/>
<dbReference type="RefSeq" id="WP_088603871.1">
    <property type="nucleotide sequence ID" value="NZ_NJIH01000007.1"/>
</dbReference>
<evidence type="ECO:0000256" key="4">
    <source>
        <dbReference type="ARBA" id="ARBA00022982"/>
    </source>
</evidence>
<dbReference type="GO" id="GO:0009055">
    <property type="term" value="F:electron transfer activity"/>
    <property type="evidence" value="ECO:0007669"/>
    <property type="project" value="InterPro"/>
</dbReference>
<dbReference type="PANTHER" id="PTHR40942">
    <property type="match status" value="1"/>
</dbReference>
<dbReference type="OrthoDB" id="9814708at2"/>
<gene>
    <name evidence="9" type="ORF">CEY11_13205</name>
</gene>
<dbReference type="InterPro" id="IPR009056">
    <property type="entry name" value="Cyt_c-like_dom"/>
</dbReference>
<feature type="domain" description="Cytochrome c" evidence="8">
    <location>
        <begin position="84"/>
        <end position="164"/>
    </location>
</feature>
<dbReference type="InterPro" id="IPR036909">
    <property type="entry name" value="Cyt_c-like_dom_sf"/>
</dbReference>
<dbReference type="PRINTS" id="PR00607">
    <property type="entry name" value="CYTCHROMECIE"/>
</dbReference>
<evidence type="ECO:0000259" key="8">
    <source>
        <dbReference type="PROSITE" id="PS51007"/>
    </source>
</evidence>
<organism evidence="9 10">
    <name type="scientific">Candidimonas nitroreducens</name>
    <dbReference type="NCBI Taxonomy" id="683354"/>
    <lineage>
        <taxon>Bacteria</taxon>
        <taxon>Pseudomonadati</taxon>
        <taxon>Pseudomonadota</taxon>
        <taxon>Betaproteobacteria</taxon>
        <taxon>Burkholderiales</taxon>
        <taxon>Alcaligenaceae</taxon>
        <taxon>Candidimonas</taxon>
    </lineage>
</organism>
<keyword evidence="7" id="KW-1133">Transmembrane helix</keyword>
<evidence type="ECO:0000256" key="1">
    <source>
        <dbReference type="ARBA" id="ARBA00022448"/>
    </source>
</evidence>
<evidence type="ECO:0000256" key="5">
    <source>
        <dbReference type="ARBA" id="ARBA00023004"/>
    </source>
</evidence>
<dbReference type="Pfam" id="PF13442">
    <property type="entry name" value="Cytochrome_CBB3"/>
    <property type="match status" value="2"/>
</dbReference>
<evidence type="ECO:0000313" key="10">
    <source>
        <dbReference type="Proteomes" id="UP000214603"/>
    </source>
</evidence>
<proteinExistence type="predicted"/>
<keyword evidence="1" id="KW-0813">Transport</keyword>
<protein>
    <submittedName>
        <fullName evidence="9">Cytochrome c5 family protein</fullName>
    </submittedName>
</protein>
<dbReference type="SUPFAM" id="SSF46626">
    <property type="entry name" value="Cytochrome c"/>
    <property type="match status" value="2"/>
</dbReference>
<dbReference type="PROSITE" id="PS51007">
    <property type="entry name" value="CYTC"/>
    <property type="match status" value="2"/>
</dbReference>
<keyword evidence="7" id="KW-0812">Transmembrane</keyword>
<dbReference type="GO" id="GO:0020037">
    <property type="term" value="F:heme binding"/>
    <property type="evidence" value="ECO:0007669"/>
    <property type="project" value="InterPro"/>
</dbReference>
<feature type="domain" description="Cytochrome c" evidence="8">
    <location>
        <begin position="227"/>
        <end position="306"/>
    </location>
</feature>
<comment type="caution">
    <text evidence="9">The sequence shown here is derived from an EMBL/GenBank/DDBJ whole genome shotgun (WGS) entry which is preliminary data.</text>
</comment>
<evidence type="ECO:0000256" key="3">
    <source>
        <dbReference type="ARBA" id="ARBA00022723"/>
    </source>
</evidence>
<dbReference type="EMBL" id="NJIH01000007">
    <property type="protein sequence ID" value="OWT59140.1"/>
    <property type="molecule type" value="Genomic_DNA"/>
</dbReference>
<dbReference type="Gene3D" id="1.10.760.10">
    <property type="entry name" value="Cytochrome c-like domain"/>
    <property type="match status" value="2"/>
</dbReference>
<keyword evidence="7" id="KW-0472">Membrane</keyword>
<keyword evidence="2 6" id="KW-0349">Heme</keyword>
<evidence type="ECO:0000313" key="9">
    <source>
        <dbReference type="EMBL" id="OWT59140.1"/>
    </source>
</evidence>
<reference evidence="10" key="1">
    <citation type="submission" date="2017-06" db="EMBL/GenBank/DDBJ databases">
        <title>Herbaspirillum phytohormonus sp. nov., isolated from the root nodule of Robinia pseudoacacia in lead-zinc mine.</title>
        <authorList>
            <person name="Fan M."/>
            <person name="Lin Y."/>
        </authorList>
    </citation>
    <scope>NUCLEOTIDE SEQUENCE [LARGE SCALE GENOMIC DNA]</scope>
    <source>
        <strain evidence="10">SC-089</strain>
    </source>
</reference>
<keyword evidence="4" id="KW-0249">Electron transport</keyword>